<dbReference type="InterPro" id="IPR016186">
    <property type="entry name" value="C-type_lectin-like/link_sf"/>
</dbReference>
<dbReference type="InterPro" id="IPR050111">
    <property type="entry name" value="C-type_lectin/snaclec_domain"/>
</dbReference>
<feature type="signal peptide" evidence="1">
    <location>
        <begin position="1"/>
        <end position="18"/>
    </location>
</feature>
<proteinExistence type="predicted"/>
<dbReference type="PROSITE" id="PS50041">
    <property type="entry name" value="C_TYPE_LECTIN_2"/>
    <property type="match status" value="1"/>
</dbReference>
<feature type="domain" description="C-type lectin" evidence="2">
    <location>
        <begin position="155"/>
        <end position="260"/>
    </location>
</feature>
<dbReference type="PANTHER" id="PTHR22803">
    <property type="entry name" value="MANNOSE, PHOSPHOLIPASE, LECTIN RECEPTOR RELATED"/>
    <property type="match status" value="1"/>
</dbReference>
<evidence type="ECO:0000256" key="1">
    <source>
        <dbReference type="SAM" id="SignalP"/>
    </source>
</evidence>
<accession>A0A8S3PTG0</accession>
<name>A0A8S3PTG0_MYTED</name>
<dbReference type="Proteomes" id="UP000683360">
    <property type="component" value="Unassembled WGS sequence"/>
</dbReference>
<dbReference type="InterPro" id="IPR016187">
    <property type="entry name" value="CTDL_fold"/>
</dbReference>
<dbReference type="Gene3D" id="3.10.100.10">
    <property type="entry name" value="Mannose-Binding Protein A, subunit A"/>
    <property type="match status" value="1"/>
</dbReference>
<dbReference type="CDD" id="cd00037">
    <property type="entry name" value="CLECT"/>
    <property type="match status" value="1"/>
</dbReference>
<evidence type="ECO:0000313" key="4">
    <source>
        <dbReference type="Proteomes" id="UP000683360"/>
    </source>
</evidence>
<dbReference type="Pfam" id="PF00059">
    <property type="entry name" value="Lectin_C"/>
    <property type="match status" value="1"/>
</dbReference>
<feature type="chain" id="PRO_5035815596" description="C-type lectin domain-containing protein" evidence="1">
    <location>
        <begin position="19"/>
        <end position="303"/>
    </location>
</feature>
<keyword evidence="1" id="KW-0732">Signal</keyword>
<dbReference type="OrthoDB" id="6162957at2759"/>
<dbReference type="SMART" id="SM00034">
    <property type="entry name" value="CLECT"/>
    <property type="match status" value="1"/>
</dbReference>
<gene>
    <name evidence="3" type="ORF">MEDL_2067</name>
</gene>
<evidence type="ECO:0000313" key="3">
    <source>
        <dbReference type="EMBL" id="CAG2186543.1"/>
    </source>
</evidence>
<sequence length="303" mass="34828">MLSCVYILLVWSVTSSLATEKNCSGESSNKSTESPCLWTMIKQLVSLENKLNEFMNLSNQNNLAINKIKGKLEKDEDIKTKVKSLEDCCKKQKAQITSLVSNFGTQKRECRSMQAKQSAMISLLKGNQNKIMGMQLEINKLKKKSFSCPDDWVTFSGHCYWFVYRNVTWNIAKKNCQQKGGYLAKVDSGAENSWLISKLQAEVWIGLNDIEMEGQWRWTSDNTGIITSYWQYPEPNGERTENCVNFCKKTCQQKAYGWNDLLVTIQQDMSVKNNPKLLQIKCICFFFMFAIQSTSLEFIQCIF</sequence>
<keyword evidence="4" id="KW-1185">Reference proteome</keyword>
<dbReference type="AlphaFoldDB" id="A0A8S3PTG0"/>
<protein>
    <recommendedName>
        <fullName evidence="2">C-type lectin domain-containing protein</fullName>
    </recommendedName>
</protein>
<reference evidence="3" key="1">
    <citation type="submission" date="2021-03" db="EMBL/GenBank/DDBJ databases">
        <authorList>
            <person name="Bekaert M."/>
        </authorList>
    </citation>
    <scope>NUCLEOTIDE SEQUENCE</scope>
</reference>
<organism evidence="3 4">
    <name type="scientific">Mytilus edulis</name>
    <name type="common">Blue mussel</name>
    <dbReference type="NCBI Taxonomy" id="6550"/>
    <lineage>
        <taxon>Eukaryota</taxon>
        <taxon>Metazoa</taxon>
        <taxon>Spiralia</taxon>
        <taxon>Lophotrochozoa</taxon>
        <taxon>Mollusca</taxon>
        <taxon>Bivalvia</taxon>
        <taxon>Autobranchia</taxon>
        <taxon>Pteriomorphia</taxon>
        <taxon>Mytilida</taxon>
        <taxon>Mytiloidea</taxon>
        <taxon>Mytilidae</taxon>
        <taxon>Mytilinae</taxon>
        <taxon>Mytilus</taxon>
    </lineage>
</organism>
<dbReference type="EMBL" id="CAJPWZ010000139">
    <property type="protein sequence ID" value="CAG2186543.1"/>
    <property type="molecule type" value="Genomic_DNA"/>
</dbReference>
<evidence type="ECO:0000259" key="2">
    <source>
        <dbReference type="PROSITE" id="PS50041"/>
    </source>
</evidence>
<dbReference type="InterPro" id="IPR001304">
    <property type="entry name" value="C-type_lectin-like"/>
</dbReference>
<dbReference type="SUPFAM" id="SSF56436">
    <property type="entry name" value="C-type lectin-like"/>
    <property type="match status" value="1"/>
</dbReference>
<comment type="caution">
    <text evidence="3">The sequence shown here is derived from an EMBL/GenBank/DDBJ whole genome shotgun (WGS) entry which is preliminary data.</text>
</comment>